<comment type="similarity">
    <text evidence="2">Belongs to the cyclin family. Cyclin AB subfamily.</text>
</comment>
<comment type="function">
    <text evidence="1">Essential for the control of the cell cycle at the G2/M (mitosis) transition.</text>
</comment>
<protein>
    <recommendedName>
        <fullName evidence="7">G2/mitotic-specific cyclin-B2</fullName>
    </recommendedName>
</protein>
<dbReference type="Gene3D" id="1.10.472.10">
    <property type="entry name" value="Cyclin-like"/>
    <property type="match status" value="2"/>
</dbReference>
<proteinExistence type="inferred from homology"/>
<evidence type="ECO:0000256" key="1">
    <source>
        <dbReference type="ARBA" id="ARBA00003222"/>
    </source>
</evidence>
<dbReference type="FunFam" id="1.10.472.10:FF:000001">
    <property type="entry name" value="G2/mitotic-specific cyclin"/>
    <property type="match status" value="1"/>
</dbReference>
<dbReference type="PROSITE" id="PS00292">
    <property type="entry name" value="CYCLINS"/>
    <property type="match status" value="1"/>
</dbReference>
<reference evidence="10" key="1">
    <citation type="submission" date="2023-05" db="EMBL/GenBank/DDBJ databases">
        <title>High-quality long-read genome of Scophthalmus maximus.</title>
        <authorList>
            <person name="Lien S."/>
            <person name="Martinez P."/>
        </authorList>
    </citation>
    <scope>NUCLEOTIDE SEQUENCE [LARGE SCALE GENOMIC DNA]</scope>
</reference>
<dbReference type="AlphaFoldDB" id="A0A8D3AQT0"/>
<dbReference type="SUPFAM" id="SSF47954">
    <property type="entry name" value="Cyclin-like"/>
    <property type="match status" value="2"/>
</dbReference>
<evidence type="ECO:0000259" key="9">
    <source>
        <dbReference type="SMART" id="SM00385"/>
    </source>
</evidence>
<dbReference type="GeneTree" id="ENSGT00940000156256"/>
<evidence type="ECO:0000256" key="6">
    <source>
        <dbReference type="ARBA" id="ARBA00025821"/>
    </source>
</evidence>
<reference evidence="10" key="2">
    <citation type="submission" date="2025-08" db="UniProtKB">
        <authorList>
            <consortium name="Ensembl"/>
        </authorList>
    </citation>
    <scope>IDENTIFICATION</scope>
</reference>
<dbReference type="PANTHER" id="PTHR10177">
    <property type="entry name" value="CYCLINS"/>
    <property type="match status" value="1"/>
</dbReference>
<keyword evidence="3" id="KW-0132">Cell division</keyword>
<name>A0A8D3AQT0_SCOMX</name>
<evidence type="ECO:0000313" key="11">
    <source>
        <dbReference type="Proteomes" id="UP000694558"/>
    </source>
</evidence>
<accession>A0A8D3AQT0</accession>
<organism evidence="10 11">
    <name type="scientific">Scophthalmus maximus</name>
    <name type="common">Turbot</name>
    <name type="synonym">Psetta maxima</name>
    <dbReference type="NCBI Taxonomy" id="52904"/>
    <lineage>
        <taxon>Eukaryota</taxon>
        <taxon>Metazoa</taxon>
        <taxon>Chordata</taxon>
        <taxon>Craniata</taxon>
        <taxon>Vertebrata</taxon>
        <taxon>Euteleostomi</taxon>
        <taxon>Actinopterygii</taxon>
        <taxon>Neopterygii</taxon>
        <taxon>Teleostei</taxon>
        <taxon>Neoteleostei</taxon>
        <taxon>Acanthomorphata</taxon>
        <taxon>Carangaria</taxon>
        <taxon>Pleuronectiformes</taxon>
        <taxon>Pleuronectoidei</taxon>
        <taxon>Scophthalmidae</taxon>
        <taxon>Scophthalmus</taxon>
    </lineage>
</organism>
<dbReference type="Ensembl" id="ENSSMAT00000022276.2">
    <property type="protein sequence ID" value="ENSSMAP00000022019.2"/>
    <property type="gene ID" value="ENSSMAG00000013478.2"/>
</dbReference>
<dbReference type="InterPro" id="IPR036915">
    <property type="entry name" value="Cyclin-like_sf"/>
</dbReference>
<dbReference type="InterPro" id="IPR048258">
    <property type="entry name" value="Cyclins_cyclin-box"/>
</dbReference>
<keyword evidence="4 8" id="KW-0195">Cyclin</keyword>
<dbReference type="SMART" id="SM00385">
    <property type="entry name" value="CYCLIN"/>
    <property type="match status" value="1"/>
</dbReference>
<gene>
    <name evidence="10" type="primary">CCNE1</name>
</gene>
<keyword evidence="5" id="KW-0131">Cell cycle</keyword>
<dbReference type="Pfam" id="PF00134">
    <property type="entry name" value="Cyclin_N"/>
    <property type="match status" value="1"/>
</dbReference>
<evidence type="ECO:0000256" key="7">
    <source>
        <dbReference type="ARBA" id="ARBA00040980"/>
    </source>
</evidence>
<comment type="subunit">
    <text evidence="6">Interacts with the CDK1 protein kinase to form a serine/threonine kinase holoenzyme complex also known as maturation promoting factor (MPF). The cyclin subunit imparts substrate specificity to the complex.</text>
</comment>
<feature type="domain" description="Cyclin-like" evidence="9">
    <location>
        <begin position="41"/>
        <end position="126"/>
    </location>
</feature>
<evidence type="ECO:0000313" key="10">
    <source>
        <dbReference type="Ensembl" id="ENSSMAP00000022019.2"/>
    </source>
</evidence>
<dbReference type="InterPro" id="IPR006671">
    <property type="entry name" value="Cyclin_N"/>
</dbReference>
<evidence type="ECO:0000256" key="4">
    <source>
        <dbReference type="ARBA" id="ARBA00023127"/>
    </source>
</evidence>
<dbReference type="InterPro" id="IPR013763">
    <property type="entry name" value="Cyclin-like_dom"/>
</dbReference>
<sequence>MILRMWYGANMLEKDKTYTRDVHVMEKHPHLQPKMRAILLDWLMEVSEVYKLHRETYHLAQDYFDRFMATQRNVFKSTLQLIGITCLFIAAKVEEMYPPKVHQFAYVTDEACTEDEILSMEIIIMKELKWSLSPQTPISWLNVYMQVAYLKETDDLLIPKYPQATFTQIAELLDFCMLDVRCLEFSNDKHIFECVRWMVPFAMALREVGGLPMKTFTGIPADDMHNIQSHASFLTWLVSQSTVRRRFYLLWICSKSKNIQTPSRLQIFIVRRESI</sequence>
<dbReference type="GO" id="GO:0051301">
    <property type="term" value="P:cell division"/>
    <property type="evidence" value="ECO:0007669"/>
    <property type="project" value="UniProtKB-KW"/>
</dbReference>
<evidence type="ECO:0000256" key="2">
    <source>
        <dbReference type="ARBA" id="ARBA00006955"/>
    </source>
</evidence>
<evidence type="ECO:0000256" key="3">
    <source>
        <dbReference type="ARBA" id="ARBA00022618"/>
    </source>
</evidence>
<evidence type="ECO:0000256" key="5">
    <source>
        <dbReference type="ARBA" id="ARBA00023306"/>
    </source>
</evidence>
<evidence type="ECO:0000256" key="8">
    <source>
        <dbReference type="RuleBase" id="RU000383"/>
    </source>
</evidence>
<dbReference type="Proteomes" id="UP000694558">
    <property type="component" value="Chromosome 5"/>
</dbReference>
<dbReference type="InterPro" id="IPR039361">
    <property type="entry name" value="Cyclin"/>
</dbReference>